<accession>A0A521ACP7</accession>
<reference evidence="1 2" key="1">
    <citation type="submission" date="2017-05" db="EMBL/GenBank/DDBJ databases">
        <authorList>
            <person name="Varghese N."/>
            <person name="Submissions S."/>
        </authorList>
    </citation>
    <scope>NUCLEOTIDE SEQUENCE [LARGE SCALE GENOMIC DNA]</scope>
    <source>
        <strain evidence="1 2">DSM 21342</strain>
    </source>
</reference>
<organism evidence="1 2">
    <name type="scientific">Solitalea koreensis</name>
    <dbReference type="NCBI Taxonomy" id="543615"/>
    <lineage>
        <taxon>Bacteria</taxon>
        <taxon>Pseudomonadati</taxon>
        <taxon>Bacteroidota</taxon>
        <taxon>Sphingobacteriia</taxon>
        <taxon>Sphingobacteriales</taxon>
        <taxon>Sphingobacteriaceae</taxon>
        <taxon>Solitalea</taxon>
    </lineage>
</organism>
<sequence length="161" mass="18231">MQRLTTYLFALGCLFIGMQSYSQSIKRKTVQGTWKLDSILYDNIKAYATVKVFGDVDAGCMVNSQWVFYGNYDGTITTPMAEGCPTNAQKIVWSTITKPEGNYFGIKPLLEGQKGKSITKGFQMSIESIDDKSMVWNETVDLDYKKSKLTYYFTKISKKAK</sequence>
<dbReference type="OrthoDB" id="1121756at2"/>
<evidence type="ECO:0000313" key="1">
    <source>
        <dbReference type="EMBL" id="SMO32556.1"/>
    </source>
</evidence>
<dbReference type="Proteomes" id="UP000315971">
    <property type="component" value="Unassembled WGS sequence"/>
</dbReference>
<protein>
    <recommendedName>
        <fullName evidence="3">Lipocalin-like domain-containing protein</fullName>
    </recommendedName>
</protein>
<gene>
    <name evidence="1" type="ORF">SAMN06265350_10157</name>
</gene>
<keyword evidence="2" id="KW-1185">Reference proteome</keyword>
<dbReference type="AlphaFoldDB" id="A0A521ACP7"/>
<evidence type="ECO:0000313" key="2">
    <source>
        <dbReference type="Proteomes" id="UP000315971"/>
    </source>
</evidence>
<evidence type="ECO:0008006" key="3">
    <source>
        <dbReference type="Google" id="ProtNLM"/>
    </source>
</evidence>
<dbReference type="RefSeq" id="WP_142600489.1">
    <property type="nucleotide sequence ID" value="NZ_FXSZ01000001.1"/>
</dbReference>
<proteinExistence type="predicted"/>
<dbReference type="EMBL" id="FXSZ01000001">
    <property type="protein sequence ID" value="SMO32556.1"/>
    <property type="molecule type" value="Genomic_DNA"/>
</dbReference>
<name>A0A521ACP7_9SPHI</name>